<dbReference type="GO" id="GO:0003729">
    <property type="term" value="F:mRNA binding"/>
    <property type="evidence" value="ECO:0007669"/>
    <property type="project" value="TreeGrafter"/>
</dbReference>
<keyword evidence="2 5" id="KW-0689">Ribosomal protein</keyword>
<dbReference type="PANTHER" id="PTHR10724:SF7">
    <property type="entry name" value="SMALL RIBOSOMAL SUBUNIT PROTEIN BS1C"/>
    <property type="match status" value="1"/>
</dbReference>
<dbReference type="InterPro" id="IPR050437">
    <property type="entry name" value="Ribos_protein_bS1-like"/>
</dbReference>
<dbReference type="OrthoDB" id="286090at2"/>
<dbReference type="GO" id="GO:0022627">
    <property type="term" value="C:cytosolic small ribosomal subunit"/>
    <property type="evidence" value="ECO:0007669"/>
    <property type="project" value="TreeGrafter"/>
</dbReference>
<evidence type="ECO:0000256" key="1">
    <source>
        <dbReference type="ARBA" id="ARBA00006767"/>
    </source>
</evidence>
<dbReference type="EMBL" id="FNHI01000031">
    <property type="protein sequence ID" value="SDN62586.1"/>
    <property type="molecule type" value="Genomic_DNA"/>
</dbReference>
<evidence type="ECO:0000259" key="4">
    <source>
        <dbReference type="PROSITE" id="PS50126"/>
    </source>
</evidence>
<feature type="domain" description="S1 motif" evidence="4">
    <location>
        <begin position="113"/>
        <end position="182"/>
    </location>
</feature>
<dbReference type="SMART" id="SM00316">
    <property type="entry name" value="S1"/>
    <property type="match status" value="2"/>
</dbReference>
<sequence>MIERSKNPELWDLLDSLQYGDLLSGKVAAIERFGVFVDLDDVPDHPVFPGVGFIALPDLSWRSFEDASEIVHIGQSVSCMFLQFDTWNVEARLSLRANRPDPFQAFADATDVGQELRTRVTKVLPFGVVVEIFDEVEAVIHRSELAGEPATAHRGEIQVGDDITVVVLRLDRERRTVSLSQRQARPHLG</sequence>
<dbReference type="AlphaFoldDB" id="A0A1H0CXR2"/>
<accession>A0A1H0CXR2</accession>
<protein>
    <submittedName>
        <fullName evidence="5">Small subunit ribosomal protein S1</fullName>
    </submittedName>
</protein>
<dbReference type="RefSeq" id="WP_093661818.1">
    <property type="nucleotide sequence ID" value="NZ_FNHI01000031.1"/>
</dbReference>
<dbReference type="STRING" id="1196353.SAMN05444921_13166"/>
<dbReference type="SUPFAM" id="SSF50249">
    <property type="entry name" value="Nucleic acid-binding proteins"/>
    <property type="match status" value="2"/>
</dbReference>
<reference evidence="6" key="1">
    <citation type="submission" date="2016-10" db="EMBL/GenBank/DDBJ databases">
        <authorList>
            <person name="Varghese N."/>
            <person name="Submissions S."/>
        </authorList>
    </citation>
    <scope>NUCLEOTIDE SEQUENCE [LARGE SCALE GENOMIC DNA]</scope>
    <source>
        <strain evidence="6">CGMCC 4.7042</strain>
    </source>
</reference>
<name>A0A1H0CXR2_9ACTN</name>
<dbReference type="Pfam" id="PF00575">
    <property type="entry name" value="S1"/>
    <property type="match status" value="2"/>
</dbReference>
<dbReference type="Gene3D" id="2.40.50.140">
    <property type="entry name" value="Nucleic acid-binding proteins"/>
    <property type="match status" value="2"/>
</dbReference>
<dbReference type="GO" id="GO:0003735">
    <property type="term" value="F:structural constituent of ribosome"/>
    <property type="evidence" value="ECO:0007669"/>
    <property type="project" value="TreeGrafter"/>
</dbReference>
<dbReference type="GO" id="GO:0006412">
    <property type="term" value="P:translation"/>
    <property type="evidence" value="ECO:0007669"/>
    <property type="project" value="TreeGrafter"/>
</dbReference>
<comment type="similarity">
    <text evidence="1">Belongs to the bacterial ribosomal protein bS1 family.</text>
</comment>
<evidence type="ECO:0000256" key="3">
    <source>
        <dbReference type="ARBA" id="ARBA00023274"/>
    </source>
</evidence>
<dbReference type="InterPro" id="IPR003029">
    <property type="entry name" value="S1_domain"/>
</dbReference>
<keyword evidence="3" id="KW-0687">Ribonucleoprotein</keyword>
<proteinExistence type="inferred from homology"/>
<dbReference type="GeneID" id="40833966"/>
<gene>
    <name evidence="5" type="ORF">SAMN05444921_13166</name>
</gene>
<organism evidence="5 6">
    <name type="scientific">Streptomyces wuyuanensis</name>
    <dbReference type="NCBI Taxonomy" id="1196353"/>
    <lineage>
        <taxon>Bacteria</taxon>
        <taxon>Bacillati</taxon>
        <taxon>Actinomycetota</taxon>
        <taxon>Actinomycetes</taxon>
        <taxon>Kitasatosporales</taxon>
        <taxon>Streptomycetaceae</taxon>
        <taxon>Streptomyces</taxon>
    </lineage>
</organism>
<evidence type="ECO:0000313" key="6">
    <source>
        <dbReference type="Proteomes" id="UP000199063"/>
    </source>
</evidence>
<keyword evidence="6" id="KW-1185">Reference proteome</keyword>
<feature type="domain" description="S1 motif" evidence="4">
    <location>
        <begin position="20"/>
        <end position="96"/>
    </location>
</feature>
<dbReference type="InterPro" id="IPR012340">
    <property type="entry name" value="NA-bd_OB-fold"/>
</dbReference>
<dbReference type="PANTHER" id="PTHR10724">
    <property type="entry name" value="30S RIBOSOMAL PROTEIN S1"/>
    <property type="match status" value="1"/>
</dbReference>
<dbReference type="CDD" id="cd00164">
    <property type="entry name" value="S1_like"/>
    <property type="match status" value="1"/>
</dbReference>
<evidence type="ECO:0000256" key="2">
    <source>
        <dbReference type="ARBA" id="ARBA00022980"/>
    </source>
</evidence>
<dbReference type="Proteomes" id="UP000199063">
    <property type="component" value="Unassembled WGS sequence"/>
</dbReference>
<evidence type="ECO:0000313" key="5">
    <source>
        <dbReference type="EMBL" id="SDN62586.1"/>
    </source>
</evidence>
<dbReference type="PROSITE" id="PS50126">
    <property type="entry name" value="S1"/>
    <property type="match status" value="2"/>
</dbReference>